<evidence type="ECO:0000313" key="5">
    <source>
        <dbReference type="EMBL" id="CAF1590876.1"/>
    </source>
</evidence>
<dbReference type="OrthoDB" id="415068at2759"/>
<feature type="domain" description="Reverse transcriptase" evidence="1">
    <location>
        <begin position="220"/>
        <end position="497"/>
    </location>
</feature>
<evidence type="ECO:0000313" key="2">
    <source>
        <dbReference type="EMBL" id="CAF1307839.1"/>
    </source>
</evidence>
<gene>
    <name evidence="2" type="ORF">BJG266_LOCUS32643</name>
    <name evidence="3" type="ORF">BJG266_LOCUS34094</name>
    <name evidence="4" type="ORF">QVE165_LOCUS49723</name>
    <name evidence="5" type="ORF">QVE165_LOCUS51241</name>
</gene>
<dbReference type="SUPFAM" id="SSF56672">
    <property type="entry name" value="DNA/RNA polymerases"/>
    <property type="match status" value="1"/>
</dbReference>
<dbReference type="Proteomes" id="UP000663832">
    <property type="component" value="Unassembled WGS sequence"/>
</dbReference>
<dbReference type="Pfam" id="PF00078">
    <property type="entry name" value="RVT_1"/>
    <property type="match status" value="1"/>
</dbReference>
<accession>A0A815G890</accession>
<organism evidence="3 7">
    <name type="scientific">Adineta steineri</name>
    <dbReference type="NCBI Taxonomy" id="433720"/>
    <lineage>
        <taxon>Eukaryota</taxon>
        <taxon>Metazoa</taxon>
        <taxon>Spiralia</taxon>
        <taxon>Gnathifera</taxon>
        <taxon>Rotifera</taxon>
        <taxon>Eurotatoria</taxon>
        <taxon>Bdelloidea</taxon>
        <taxon>Adinetida</taxon>
        <taxon>Adinetidae</taxon>
        <taxon>Adineta</taxon>
    </lineage>
</organism>
<proteinExistence type="predicted"/>
<dbReference type="PANTHER" id="PTHR36688">
    <property type="entry name" value="ENDO/EXONUCLEASE/PHOSPHATASE DOMAIN-CONTAINING PROTEIN"/>
    <property type="match status" value="1"/>
</dbReference>
<dbReference type="Proteomes" id="UP000663877">
    <property type="component" value="Unassembled WGS sequence"/>
</dbReference>
<dbReference type="PROSITE" id="PS50878">
    <property type="entry name" value="RT_POL"/>
    <property type="match status" value="1"/>
</dbReference>
<evidence type="ECO:0000313" key="6">
    <source>
        <dbReference type="Proteomes" id="UP000663832"/>
    </source>
</evidence>
<protein>
    <recommendedName>
        <fullName evidence="1">Reverse transcriptase domain-containing protein</fullName>
    </recommendedName>
</protein>
<dbReference type="InterPro" id="IPR043502">
    <property type="entry name" value="DNA/RNA_pol_sf"/>
</dbReference>
<sequence>MLFENFLAALKLRVTVWQEVKRKRPSISPSLRILLRHKHYLQNRYRHTKHEEDRLRLRSWNYLVKHEFKSHRQRTWKQFISTVASPNPTSFWRTVKKLNKKKSVDFAALTEEKMVHKNPVNIVKCLTQHFTERHSPPKLDMMNSLDKEAHELWKLYSTADTDDIELVSHHSDLQFNIQDLKKTIGSLKNKNSSGFDHVSNKMIKLLPTHYHTLLINAYNKLFSAAHWGKEWKVARTICLNKCDEPAPRTNQLRPLSMLPAFSKIYEKLFLIRFNSWSQRMNILPSQQSGARPNQATATRVNCLLEQITQSLLNNSFTPVVYIDYLQAFDKLWTQGLLLKLNRLNCPSPYLIWITKYFSDRTLKIDYGGVVSTEIKVERGAPQGSCLGPIMYIIAHYDLPQVFEIPDHVHAYVDDIAIVYNPSFHLKVKFQTGEIIKRINKDMINLLKYSNDWHQPLNPSKTEFVVYHTSVQWPKLDIYYDGVKIIQKKSFKYLGFHLDAKLSFRNMIDAQFLKLRKAYIILKFIHQQFPSFSKLKMKFFNTYIWPHMYMMATIYCLFSNTSCERVAAFYRRCLRLIHCLFQCPTVDLHQHFQLPTIEKRFKKSLVKRMKNIQLHEPMFIECALQYKFLFNTIYYHYRIKANIKYMPAGRPTNRLTSYLDNEGHTYFDRLCDFVFS</sequence>
<evidence type="ECO:0000313" key="7">
    <source>
        <dbReference type="Proteomes" id="UP000663877"/>
    </source>
</evidence>
<evidence type="ECO:0000259" key="1">
    <source>
        <dbReference type="PROSITE" id="PS50878"/>
    </source>
</evidence>
<dbReference type="PANTHER" id="PTHR36688:SF1">
    <property type="entry name" value="ENDONUCLEASE_EXONUCLEASE_PHOSPHATASE DOMAIN-CONTAINING PROTEIN"/>
    <property type="match status" value="1"/>
</dbReference>
<reference evidence="3" key="1">
    <citation type="submission" date="2021-02" db="EMBL/GenBank/DDBJ databases">
        <authorList>
            <person name="Nowell W R."/>
        </authorList>
    </citation>
    <scope>NUCLEOTIDE SEQUENCE</scope>
</reference>
<dbReference type="EMBL" id="CAJNOI010000718">
    <property type="protein sequence ID" value="CAF1335069.1"/>
    <property type="molecule type" value="Genomic_DNA"/>
</dbReference>
<name>A0A815G890_9BILA</name>
<dbReference type="InterPro" id="IPR000477">
    <property type="entry name" value="RT_dom"/>
</dbReference>
<evidence type="ECO:0000313" key="3">
    <source>
        <dbReference type="EMBL" id="CAF1335069.1"/>
    </source>
</evidence>
<evidence type="ECO:0000313" key="4">
    <source>
        <dbReference type="EMBL" id="CAF1578525.1"/>
    </source>
</evidence>
<dbReference type="EMBL" id="CAJNOM010000921">
    <property type="protein sequence ID" value="CAF1578525.1"/>
    <property type="molecule type" value="Genomic_DNA"/>
</dbReference>
<dbReference type="EMBL" id="CAJNOI010000561">
    <property type="protein sequence ID" value="CAF1307839.1"/>
    <property type="molecule type" value="Genomic_DNA"/>
</dbReference>
<dbReference type="InterPro" id="IPR052560">
    <property type="entry name" value="RdDP_mobile_element"/>
</dbReference>
<comment type="caution">
    <text evidence="3">The sequence shown here is derived from an EMBL/GenBank/DDBJ whole genome shotgun (WGS) entry which is preliminary data.</text>
</comment>
<keyword evidence="6" id="KW-1185">Reference proteome</keyword>
<dbReference type="AlphaFoldDB" id="A0A815G890"/>
<dbReference type="EMBL" id="CAJNOM010001085">
    <property type="protein sequence ID" value="CAF1590876.1"/>
    <property type="molecule type" value="Genomic_DNA"/>
</dbReference>